<reference evidence="1" key="1">
    <citation type="submission" date="2016-12" db="EMBL/GenBank/DDBJ databases">
        <title>The genomes of Aspergillus section Nigri reveals drivers in fungal speciation.</title>
        <authorList>
            <consortium name="DOE Joint Genome Institute"/>
            <person name="Vesth T.C."/>
            <person name="Nybo J."/>
            <person name="Theobald S."/>
            <person name="Brandl J."/>
            <person name="Frisvad J.C."/>
            <person name="Nielsen K.F."/>
            <person name="Lyhne E.K."/>
            <person name="Kogle M.E."/>
            <person name="Kuo A."/>
            <person name="Riley R."/>
            <person name="Clum A."/>
            <person name="Nolan M."/>
            <person name="Lipzen A."/>
            <person name="Salamov A."/>
            <person name="Henrissat B."/>
            <person name="Wiebenga A."/>
            <person name="De Vries R.P."/>
            <person name="Grigoriev I.V."/>
            <person name="Mortensen U.H."/>
            <person name="Andersen M.R."/>
            <person name="Baker S.E."/>
        </authorList>
    </citation>
    <scope>NUCLEOTIDE SEQUENCE [LARGE SCALE GENOMIC DNA]</scope>
    <source>
        <strain evidence="1">CBS 113365</strain>
    </source>
</reference>
<dbReference type="Proteomes" id="UP000248405">
    <property type="component" value="Unassembled WGS sequence"/>
</dbReference>
<keyword evidence="2" id="KW-1185">Reference proteome</keyword>
<gene>
    <name evidence="1" type="ORF">BO88DRAFT_457989</name>
</gene>
<protein>
    <submittedName>
        <fullName evidence="1">Uncharacterized protein</fullName>
    </submittedName>
</protein>
<dbReference type="EMBL" id="KZ821643">
    <property type="protein sequence ID" value="PYH64456.1"/>
    <property type="molecule type" value="Genomic_DNA"/>
</dbReference>
<evidence type="ECO:0000313" key="1">
    <source>
        <dbReference type="EMBL" id="PYH64456.1"/>
    </source>
</evidence>
<organism evidence="1 2">
    <name type="scientific">Aspergillus vadensis (strain CBS 113365 / IMI 142717 / IBT 24658)</name>
    <dbReference type="NCBI Taxonomy" id="1448311"/>
    <lineage>
        <taxon>Eukaryota</taxon>
        <taxon>Fungi</taxon>
        <taxon>Dikarya</taxon>
        <taxon>Ascomycota</taxon>
        <taxon>Pezizomycotina</taxon>
        <taxon>Eurotiomycetes</taxon>
        <taxon>Eurotiomycetidae</taxon>
        <taxon>Eurotiales</taxon>
        <taxon>Aspergillaceae</taxon>
        <taxon>Aspergillus</taxon>
        <taxon>Aspergillus subgen. Circumdati</taxon>
    </lineage>
</organism>
<evidence type="ECO:0000313" key="2">
    <source>
        <dbReference type="Proteomes" id="UP000248405"/>
    </source>
</evidence>
<proteinExistence type="predicted"/>
<accession>A0A319AVQ1</accession>
<sequence length="118" mass="13393">MGNSFWKFTTDDGQTIAEATIQSMTAYADRKARLELSKKTSVESWKAICETEVQRLLYYRGRKQLSACSTDLAHVGGQTHHCSTIHVSFYFFSLVTRLSTIEFVIVLQIRETDLSSFG</sequence>
<dbReference type="AlphaFoldDB" id="A0A319AVQ1"/>
<name>A0A319AVQ1_ASPVC</name>
<dbReference type="OrthoDB" id="10527650at2759"/>
<dbReference type="GeneID" id="37215609"/>
<dbReference type="RefSeq" id="XP_025558250.1">
    <property type="nucleotide sequence ID" value="XM_025711017.1"/>
</dbReference>